<keyword evidence="3" id="KW-1185">Reference proteome</keyword>
<name>G4TSH1_SERID</name>
<dbReference type="Proteomes" id="UP000007148">
    <property type="component" value="Unassembled WGS sequence"/>
</dbReference>
<evidence type="ECO:0000313" key="2">
    <source>
        <dbReference type="EMBL" id="CCA74264.1"/>
    </source>
</evidence>
<dbReference type="OrthoDB" id="3220023at2759"/>
<dbReference type="SUPFAM" id="SSF81383">
    <property type="entry name" value="F-box domain"/>
    <property type="match status" value="1"/>
</dbReference>
<dbReference type="InParanoid" id="G4TSH1"/>
<gene>
    <name evidence="2" type="ORF">PIIN_08217</name>
</gene>
<dbReference type="AlphaFoldDB" id="G4TSH1"/>
<evidence type="ECO:0000313" key="3">
    <source>
        <dbReference type="Proteomes" id="UP000007148"/>
    </source>
</evidence>
<dbReference type="PROSITE" id="PS00028">
    <property type="entry name" value="ZINC_FINGER_C2H2_1"/>
    <property type="match status" value="1"/>
</dbReference>
<sequence>MGKSRSHKRAKQVAAIKAQEAAAVSTCHLRPLPLEIIMEIVSWLLSPLDLLALTRTSKFFCHMFTDPSNAFVWKRMRVRFQPLPVPDPPWCYTECSWAAFIFGPNKCTLCHRANFQLPWSFACKLFKCDSCVIKEFYTKNHFTLHSDPEYLVVLKEWINLLRTSFGVSNTQFISADLLPLLEQERIYNIGTSHLQPVYLDGVRSLIGELTSVATNLEDPEAKRAYLDKKVVQRRAFTEAANEAFKWSINLSKRLKKTQRRMNTEARNFAKDAKLDYECMLATPTYAQILKDARSDQLKSIAKLLHSHKEQIVVDMEEPVTRKMAVVARESLHTRGVQLYEYYNSYIASTKYFPSFKVFKSLPSVKLLLQPSATKPVNILEDLRSEPIQRLINTDVSQWVGRAAAGARLLLRQGDDESVDVSARPSSIPKPPFPEERVSSLFVCTACNTMNSRCKGIGAMNFKELCRHECSINHKASRDQPKWSISNFAVAKMAQQAVKAMLACLEMSDIHHSNRHETVDISLFRKQDLPPNDKKEWDQSRNVYRARPVSCAQLVLGRQKEEAAKLQFVCAHCFKPTTETFSKVFNFNALRSHVKAKHGVATIRSEDYFFDPSVVRATRMEQGLIQILCEEAWREMVQESQDAPPVYNMINLAVSVHSPMEIVMDQQDDE</sequence>
<accession>G4TSH1</accession>
<dbReference type="HOGENOM" id="CLU_011993_0_0_1"/>
<dbReference type="InterPro" id="IPR013087">
    <property type="entry name" value="Znf_C2H2_type"/>
</dbReference>
<reference evidence="2 3" key="1">
    <citation type="journal article" date="2011" name="PLoS Pathog.">
        <title>Endophytic Life Strategies Decoded by Genome and Transcriptome Analyses of the Mutualistic Root Symbiont Piriformospora indica.</title>
        <authorList>
            <person name="Zuccaro A."/>
            <person name="Lahrmann U."/>
            <person name="Guldener U."/>
            <person name="Langen G."/>
            <person name="Pfiffi S."/>
            <person name="Biedenkopf D."/>
            <person name="Wong P."/>
            <person name="Samans B."/>
            <person name="Grimm C."/>
            <person name="Basiewicz M."/>
            <person name="Murat C."/>
            <person name="Martin F."/>
            <person name="Kogel K.H."/>
        </authorList>
    </citation>
    <scope>NUCLEOTIDE SEQUENCE [LARGE SCALE GENOMIC DNA]</scope>
    <source>
        <strain evidence="2 3">DSM 11827</strain>
    </source>
</reference>
<feature type="domain" description="C2H2-type" evidence="1">
    <location>
        <begin position="123"/>
        <end position="145"/>
    </location>
</feature>
<comment type="caution">
    <text evidence="2">The sequence shown here is derived from an EMBL/GenBank/DDBJ whole genome shotgun (WGS) entry which is preliminary data.</text>
</comment>
<proteinExistence type="predicted"/>
<dbReference type="eggNOG" id="ENOG502SHRZ">
    <property type="taxonomic scope" value="Eukaryota"/>
</dbReference>
<dbReference type="OMA" id="ARCNKFF"/>
<dbReference type="EMBL" id="CAFZ01000295">
    <property type="protein sequence ID" value="CCA74264.1"/>
    <property type="molecule type" value="Genomic_DNA"/>
</dbReference>
<evidence type="ECO:0000259" key="1">
    <source>
        <dbReference type="PROSITE" id="PS00028"/>
    </source>
</evidence>
<protein>
    <recommendedName>
        <fullName evidence="1">C2H2-type domain-containing protein</fullName>
    </recommendedName>
</protein>
<organism evidence="2 3">
    <name type="scientific">Serendipita indica (strain DSM 11827)</name>
    <name type="common">Root endophyte fungus</name>
    <name type="synonym">Piriformospora indica</name>
    <dbReference type="NCBI Taxonomy" id="1109443"/>
    <lineage>
        <taxon>Eukaryota</taxon>
        <taxon>Fungi</taxon>
        <taxon>Dikarya</taxon>
        <taxon>Basidiomycota</taxon>
        <taxon>Agaricomycotina</taxon>
        <taxon>Agaricomycetes</taxon>
        <taxon>Sebacinales</taxon>
        <taxon>Serendipitaceae</taxon>
        <taxon>Serendipita</taxon>
    </lineage>
</organism>
<dbReference type="InterPro" id="IPR036047">
    <property type="entry name" value="F-box-like_dom_sf"/>
</dbReference>